<keyword evidence="3" id="KW-1185">Reference proteome</keyword>
<sequence>MTGSTLKAALLAAAAAMGLAVAMAAPASARTDVDRYEFPIGRFYDNLIAPTAGITPFEQELVAVVGMSASQYCAGESPELSDELDRISADGALVHERFVTQRATMEVYDGGGLGILDYLDTVHCPALAAGVAPDPVGVGTANLKDKATVDFSAFPVVTIEAVNGANGTVVTPTGERLAVATHSEVEVYIELDPATGEPVVVEEVPLAMSVSVLNRR</sequence>
<accession>A0A1H6WDS3</accession>
<name>A0A1H6WDS3_9MICO</name>
<proteinExistence type="predicted"/>
<organism evidence="2 3">
    <name type="scientific">Demequina mangrovi</name>
    <dbReference type="NCBI Taxonomy" id="1043493"/>
    <lineage>
        <taxon>Bacteria</taxon>
        <taxon>Bacillati</taxon>
        <taxon>Actinomycetota</taxon>
        <taxon>Actinomycetes</taxon>
        <taxon>Micrococcales</taxon>
        <taxon>Demequinaceae</taxon>
        <taxon>Demequina</taxon>
    </lineage>
</organism>
<gene>
    <name evidence="2" type="ORF">SAMN05421637_0786</name>
</gene>
<keyword evidence="1" id="KW-0732">Signal</keyword>
<feature type="signal peptide" evidence="1">
    <location>
        <begin position="1"/>
        <end position="24"/>
    </location>
</feature>
<dbReference type="Proteomes" id="UP000183315">
    <property type="component" value="Unassembled WGS sequence"/>
</dbReference>
<evidence type="ECO:0000256" key="1">
    <source>
        <dbReference type="SAM" id="SignalP"/>
    </source>
</evidence>
<dbReference type="AlphaFoldDB" id="A0A1H6WDS3"/>
<dbReference type="RefSeq" id="WP_042216347.1">
    <property type="nucleotide sequence ID" value="NZ_BBLU01000017.1"/>
</dbReference>
<dbReference type="EMBL" id="FNZI01000002">
    <property type="protein sequence ID" value="SEJ10465.1"/>
    <property type="molecule type" value="Genomic_DNA"/>
</dbReference>
<evidence type="ECO:0000313" key="3">
    <source>
        <dbReference type="Proteomes" id="UP000183315"/>
    </source>
</evidence>
<evidence type="ECO:0000313" key="2">
    <source>
        <dbReference type="EMBL" id="SEJ10465.1"/>
    </source>
</evidence>
<reference evidence="3" key="1">
    <citation type="submission" date="2016-10" db="EMBL/GenBank/DDBJ databases">
        <authorList>
            <person name="Varghese N."/>
        </authorList>
    </citation>
    <scope>NUCLEOTIDE SEQUENCE [LARGE SCALE GENOMIC DNA]</scope>
    <source>
        <strain evidence="3">DSM 24868</strain>
    </source>
</reference>
<protein>
    <submittedName>
        <fullName evidence="2">Uncharacterized protein</fullName>
    </submittedName>
</protein>
<feature type="chain" id="PRO_5039449682" evidence="1">
    <location>
        <begin position="25"/>
        <end position="216"/>
    </location>
</feature>